<proteinExistence type="predicted"/>
<evidence type="ECO:0000313" key="2">
    <source>
        <dbReference type="EMBL" id="QBK05916.1"/>
    </source>
</evidence>
<organism evidence="2 3">
    <name type="scientific">Hylemonella gracilis</name>
    <dbReference type="NCBI Taxonomy" id="80880"/>
    <lineage>
        <taxon>Bacteria</taxon>
        <taxon>Pseudomonadati</taxon>
        <taxon>Pseudomonadota</taxon>
        <taxon>Betaproteobacteria</taxon>
        <taxon>Burkholderiales</taxon>
        <taxon>Comamonadaceae</taxon>
        <taxon>Hylemonella</taxon>
    </lineage>
</organism>
<keyword evidence="1" id="KW-0812">Transmembrane</keyword>
<name>A0A4P6UMG9_9BURK</name>
<feature type="transmembrane region" description="Helical" evidence="1">
    <location>
        <begin position="6"/>
        <end position="24"/>
    </location>
</feature>
<dbReference type="EMBL" id="CP031395">
    <property type="protein sequence ID" value="QBK05916.1"/>
    <property type="molecule type" value="Genomic_DNA"/>
</dbReference>
<dbReference type="AlphaFoldDB" id="A0A4P6UMG9"/>
<gene>
    <name evidence="2" type="ORF">DW355_15325</name>
</gene>
<evidence type="ECO:0008006" key="4">
    <source>
        <dbReference type="Google" id="ProtNLM"/>
    </source>
</evidence>
<sequence length="146" mass="15074">MQTRAFLLGGVLPTVLLGLGTVLMKLSMREGTSVANFLLHVGLAVLTVGLAGSWLGGGWKITPRGLLYATAMGLCWSVAIGAMAYGVSTLRIPLAVLAPLTNANALVALTLSLLIFREWEDLKLAQALTGTVLIIAGAAVVSTAKS</sequence>
<dbReference type="RefSeq" id="WP_131281373.1">
    <property type="nucleotide sequence ID" value="NZ_CP031395.1"/>
</dbReference>
<feature type="transmembrane region" description="Helical" evidence="1">
    <location>
        <begin position="36"/>
        <end position="55"/>
    </location>
</feature>
<keyword evidence="1" id="KW-1133">Transmembrane helix</keyword>
<evidence type="ECO:0000313" key="3">
    <source>
        <dbReference type="Proteomes" id="UP000292939"/>
    </source>
</evidence>
<feature type="transmembrane region" description="Helical" evidence="1">
    <location>
        <begin position="122"/>
        <end position="141"/>
    </location>
</feature>
<protein>
    <recommendedName>
        <fullName evidence="4">EamA domain-containing protein</fullName>
    </recommendedName>
</protein>
<accession>A0A4P6UMG9</accession>
<evidence type="ECO:0000256" key="1">
    <source>
        <dbReference type="SAM" id="Phobius"/>
    </source>
</evidence>
<keyword evidence="1" id="KW-0472">Membrane</keyword>
<dbReference type="KEGG" id="hgr:DW355_15325"/>
<feature type="transmembrane region" description="Helical" evidence="1">
    <location>
        <begin position="94"/>
        <end position="116"/>
    </location>
</feature>
<feature type="transmembrane region" description="Helical" evidence="1">
    <location>
        <begin position="67"/>
        <end position="87"/>
    </location>
</feature>
<reference evidence="2 3" key="1">
    <citation type="submission" date="2018-07" db="EMBL/GenBank/DDBJ databases">
        <title>Exploring interactions and the metabolic potential of the ultra-small soil bacteria Hylemonella gracilis.</title>
        <authorList>
            <person name="Tyc O."/>
            <person name="Kulkarni P."/>
            <person name="Gawehns F."/>
            <person name="Hundscheid M."/>
            <person name="Zweers H."/>
            <person name="Garbeva P."/>
        </authorList>
    </citation>
    <scope>NUCLEOTIDE SEQUENCE [LARGE SCALE GENOMIC DNA]</scope>
    <source>
        <strain evidence="2 3">NS1</strain>
    </source>
</reference>
<dbReference type="Proteomes" id="UP000292939">
    <property type="component" value="Chromosome"/>
</dbReference>